<gene>
    <name evidence="1" type="primary">ABSGL_12813.1 scaffold 13518</name>
</gene>
<reference evidence="1" key="1">
    <citation type="submission" date="2016-04" db="EMBL/GenBank/DDBJ databases">
        <authorList>
            <person name="Evans L.H."/>
            <person name="Alamgir A."/>
            <person name="Owens N."/>
            <person name="Weber N.D."/>
            <person name="Virtaneva K."/>
            <person name="Barbian K."/>
            <person name="Babar A."/>
            <person name="Rosenke K."/>
        </authorList>
    </citation>
    <scope>NUCLEOTIDE SEQUENCE [LARGE SCALE GENOMIC DNA]</scope>
    <source>
        <strain evidence="1">CBS 101.48</strain>
    </source>
</reference>
<protein>
    <submittedName>
        <fullName evidence="1">Uncharacterized protein</fullName>
    </submittedName>
</protein>
<accession>A0A168RNE7</accession>
<evidence type="ECO:0000313" key="1">
    <source>
        <dbReference type="EMBL" id="SAM07174.1"/>
    </source>
</evidence>
<organism evidence="1">
    <name type="scientific">Absidia glauca</name>
    <name type="common">Pin mould</name>
    <dbReference type="NCBI Taxonomy" id="4829"/>
    <lineage>
        <taxon>Eukaryota</taxon>
        <taxon>Fungi</taxon>
        <taxon>Fungi incertae sedis</taxon>
        <taxon>Mucoromycota</taxon>
        <taxon>Mucoromycotina</taxon>
        <taxon>Mucoromycetes</taxon>
        <taxon>Mucorales</taxon>
        <taxon>Cunninghamellaceae</taxon>
        <taxon>Absidia</taxon>
    </lineage>
</organism>
<sequence>MLSIFTKGVFAHGLKSTPLLGTGLNAIREASTKTNKTAKLKGQLKVSLLTIAWNEVTLSLTWLYRLTHDRQSKRNDGLGCQRTKVDGGLDRFNRIISIDMTKGIGCYSIKTIECTSSVNHGHFTVWHYDEV</sequence>
<dbReference type="Proteomes" id="UP000078561">
    <property type="component" value="Unassembled WGS sequence"/>
</dbReference>
<dbReference type="AlphaFoldDB" id="A0A168RNE7"/>
<evidence type="ECO:0000313" key="2">
    <source>
        <dbReference type="Proteomes" id="UP000078561"/>
    </source>
</evidence>
<proteinExistence type="predicted"/>
<keyword evidence="2" id="KW-1185">Reference proteome</keyword>
<dbReference type="EMBL" id="LT554731">
    <property type="protein sequence ID" value="SAM07174.1"/>
    <property type="molecule type" value="Genomic_DNA"/>
</dbReference>
<name>A0A168RNE7_ABSGL</name>
<dbReference type="InParanoid" id="A0A168RNE7"/>